<reference evidence="2 3" key="1">
    <citation type="journal article" date="2018" name="Proc. Natl. Acad. Sci. U.S.A.">
        <title>Draft genome sequence of Camellia sinensis var. sinensis provides insights into the evolution of the tea genome and tea quality.</title>
        <authorList>
            <person name="Wei C."/>
            <person name="Yang H."/>
            <person name="Wang S."/>
            <person name="Zhao J."/>
            <person name="Liu C."/>
            <person name="Gao L."/>
            <person name="Xia E."/>
            <person name="Lu Y."/>
            <person name="Tai Y."/>
            <person name="She G."/>
            <person name="Sun J."/>
            <person name="Cao H."/>
            <person name="Tong W."/>
            <person name="Gao Q."/>
            <person name="Li Y."/>
            <person name="Deng W."/>
            <person name="Jiang X."/>
            <person name="Wang W."/>
            <person name="Chen Q."/>
            <person name="Zhang S."/>
            <person name="Li H."/>
            <person name="Wu J."/>
            <person name="Wang P."/>
            <person name="Li P."/>
            <person name="Shi C."/>
            <person name="Zheng F."/>
            <person name="Jian J."/>
            <person name="Huang B."/>
            <person name="Shan D."/>
            <person name="Shi M."/>
            <person name="Fang C."/>
            <person name="Yue Y."/>
            <person name="Li F."/>
            <person name="Li D."/>
            <person name="Wei S."/>
            <person name="Han B."/>
            <person name="Jiang C."/>
            <person name="Yin Y."/>
            <person name="Xia T."/>
            <person name="Zhang Z."/>
            <person name="Bennetzen J.L."/>
            <person name="Zhao S."/>
            <person name="Wan X."/>
        </authorList>
    </citation>
    <scope>NUCLEOTIDE SEQUENCE [LARGE SCALE GENOMIC DNA]</scope>
    <source>
        <strain evidence="3">cv. Shuchazao</strain>
        <tissue evidence="2">Leaf</tissue>
    </source>
</reference>
<dbReference type="AlphaFoldDB" id="A0A4S4DMF1"/>
<dbReference type="InterPro" id="IPR023393">
    <property type="entry name" value="START-like_dom_sf"/>
</dbReference>
<dbReference type="Pfam" id="PF02121">
    <property type="entry name" value="IP_trans"/>
    <property type="match status" value="1"/>
</dbReference>
<dbReference type="InterPro" id="IPR055261">
    <property type="entry name" value="PI_transfer_N"/>
</dbReference>
<evidence type="ECO:0000313" key="3">
    <source>
        <dbReference type="Proteomes" id="UP000306102"/>
    </source>
</evidence>
<dbReference type="SUPFAM" id="SSF55961">
    <property type="entry name" value="Bet v1-like"/>
    <property type="match status" value="1"/>
</dbReference>
<organism evidence="2 3">
    <name type="scientific">Camellia sinensis var. sinensis</name>
    <name type="common">China tea</name>
    <dbReference type="NCBI Taxonomy" id="542762"/>
    <lineage>
        <taxon>Eukaryota</taxon>
        <taxon>Viridiplantae</taxon>
        <taxon>Streptophyta</taxon>
        <taxon>Embryophyta</taxon>
        <taxon>Tracheophyta</taxon>
        <taxon>Spermatophyta</taxon>
        <taxon>Magnoliopsida</taxon>
        <taxon>eudicotyledons</taxon>
        <taxon>Gunneridae</taxon>
        <taxon>Pentapetalae</taxon>
        <taxon>asterids</taxon>
        <taxon>Ericales</taxon>
        <taxon>Theaceae</taxon>
        <taxon>Camellia</taxon>
    </lineage>
</organism>
<dbReference type="InterPro" id="IPR001666">
    <property type="entry name" value="PI_transfer"/>
</dbReference>
<dbReference type="EMBL" id="SDRB02010808">
    <property type="protein sequence ID" value="THG04163.1"/>
    <property type="molecule type" value="Genomic_DNA"/>
</dbReference>
<protein>
    <recommendedName>
        <fullName evidence="1">Phosphatidylinositol transfer protein N-terminal domain-containing protein</fullName>
    </recommendedName>
</protein>
<feature type="domain" description="Phosphatidylinositol transfer protein N-terminal" evidence="1">
    <location>
        <begin position="1"/>
        <end position="59"/>
    </location>
</feature>
<comment type="caution">
    <text evidence="2">The sequence shown here is derived from an EMBL/GenBank/DDBJ whole genome shotgun (WGS) entry which is preliminary data.</text>
</comment>
<gene>
    <name evidence="2" type="ORF">TEA_015504</name>
</gene>
<proteinExistence type="predicted"/>
<evidence type="ECO:0000313" key="2">
    <source>
        <dbReference type="EMBL" id="THG04163.1"/>
    </source>
</evidence>
<dbReference type="PANTHER" id="PTHR10658:SF11">
    <property type="entry name" value="VIBRATOR, ISOFORM B"/>
    <property type="match status" value="1"/>
</dbReference>
<dbReference type="PANTHER" id="PTHR10658">
    <property type="entry name" value="PHOSPHATIDYLINOSITOL TRANSFER PROTEIN"/>
    <property type="match status" value="1"/>
</dbReference>
<dbReference type="Gene3D" id="3.30.530.20">
    <property type="match status" value="1"/>
</dbReference>
<sequence>MTAYKLVIIDAPYWGFGNRLEQTLLAGERALFLESHHNCFIWIDEWFGMTEEAIREFERGSCSLLNEATSGKILQYFEIDHRNLTCKPGHQARRNRMENEDVHLTVRKSTAGPNLNMRNMGFVVLHQK</sequence>
<dbReference type="STRING" id="542762.A0A4S4DMF1"/>
<dbReference type="GO" id="GO:0005548">
    <property type="term" value="F:phospholipid transporter activity"/>
    <property type="evidence" value="ECO:0007669"/>
    <property type="project" value="InterPro"/>
</dbReference>
<accession>A0A4S4DMF1</accession>
<dbReference type="Proteomes" id="UP000306102">
    <property type="component" value="Unassembled WGS sequence"/>
</dbReference>
<name>A0A4S4DMF1_CAMSN</name>
<evidence type="ECO:0000259" key="1">
    <source>
        <dbReference type="Pfam" id="PF02121"/>
    </source>
</evidence>
<keyword evidence="3" id="KW-1185">Reference proteome</keyword>